<reference evidence="5 6" key="1">
    <citation type="submission" date="2018-12" db="EMBL/GenBank/DDBJ databases">
        <authorList>
            <person name="Toschakov S.V."/>
        </authorList>
    </citation>
    <scope>NUCLEOTIDE SEQUENCE [LARGE SCALE GENOMIC DNA]</scope>
    <source>
        <strain evidence="5 6">GM2012</strain>
    </source>
</reference>
<dbReference type="Gene3D" id="3.10.580.10">
    <property type="entry name" value="CBS-domain"/>
    <property type="match status" value="1"/>
</dbReference>
<dbReference type="PROSITE" id="PS51371">
    <property type="entry name" value="CBS"/>
    <property type="match status" value="2"/>
</dbReference>
<feature type="region of interest" description="Disordered" evidence="3">
    <location>
        <begin position="1"/>
        <end position="34"/>
    </location>
</feature>
<dbReference type="Proteomes" id="UP000280296">
    <property type="component" value="Unassembled WGS sequence"/>
</dbReference>
<dbReference type="EMBL" id="RYZH01000025">
    <property type="protein sequence ID" value="RUL87152.1"/>
    <property type="molecule type" value="Genomic_DNA"/>
</dbReference>
<dbReference type="PANTHER" id="PTHR43080:SF2">
    <property type="entry name" value="CBS DOMAIN-CONTAINING PROTEIN"/>
    <property type="match status" value="1"/>
</dbReference>
<feature type="domain" description="CBS" evidence="4">
    <location>
        <begin position="48"/>
        <end position="105"/>
    </location>
</feature>
<proteinExistence type="predicted"/>
<evidence type="ECO:0000256" key="3">
    <source>
        <dbReference type="SAM" id="MobiDB-lite"/>
    </source>
</evidence>
<name>A0A432MIF7_9BACT</name>
<sequence length="183" mass="19447">MYRLVPSPHVSLPSQARPPGQPGPASHLESAAAEGDSTMQIRTVLSAKDRPVITIGTGASVAEAVAELVRHNIGSLPVVDGHGALVGIFTERDVLRGLHDRGKEFCHEPIGEVMTDRVVSCSIRDSVHDAMGRMSAHGIGQLTVLDDDGSLVGIVSVGDLIRELHQAAEEERNNLMNYVYGGV</sequence>
<protein>
    <submittedName>
        <fullName evidence="5">CBS domain-containing protein</fullName>
    </submittedName>
</protein>
<dbReference type="InterPro" id="IPR000644">
    <property type="entry name" value="CBS_dom"/>
</dbReference>
<dbReference type="InterPro" id="IPR044725">
    <property type="entry name" value="CBSX3_CBS_dom"/>
</dbReference>
<feature type="domain" description="CBS" evidence="4">
    <location>
        <begin position="114"/>
        <end position="170"/>
    </location>
</feature>
<gene>
    <name evidence="5" type="ORF">TsocGM_13820</name>
</gene>
<keyword evidence="6" id="KW-1185">Reference proteome</keyword>
<evidence type="ECO:0000313" key="6">
    <source>
        <dbReference type="Proteomes" id="UP000280296"/>
    </source>
</evidence>
<keyword evidence="1 2" id="KW-0129">CBS domain</keyword>
<reference evidence="5 6" key="2">
    <citation type="submission" date="2019-01" db="EMBL/GenBank/DDBJ databases">
        <title>Tautonia sociabilis, a novel thermotolerant planctomycete of Isosphaeraceae family, isolated from a 4000 m deep subterranean habitat.</title>
        <authorList>
            <person name="Kovaleva O.L."/>
            <person name="Elcheninov A.G."/>
            <person name="Van Heerden E."/>
            <person name="Toshchakov S.V."/>
            <person name="Novikov A."/>
            <person name="Bonch-Osmolovskaya E.A."/>
            <person name="Kublanov I.V."/>
        </authorList>
    </citation>
    <scope>NUCLEOTIDE SEQUENCE [LARGE SCALE GENOMIC DNA]</scope>
    <source>
        <strain evidence="5 6">GM2012</strain>
    </source>
</reference>
<evidence type="ECO:0000313" key="5">
    <source>
        <dbReference type="EMBL" id="RUL87152.1"/>
    </source>
</evidence>
<dbReference type="Pfam" id="PF00571">
    <property type="entry name" value="CBS"/>
    <property type="match status" value="2"/>
</dbReference>
<comment type="caution">
    <text evidence="5">The sequence shown here is derived from an EMBL/GenBank/DDBJ whole genome shotgun (WGS) entry which is preliminary data.</text>
</comment>
<dbReference type="PANTHER" id="PTHR43080">
    <property type="entry name" value="CBS DOMAIN-CONTAINING PROTEIN CBSX3, MITOCHONDRIAL"/>
    <property type="match status" value="1"/>
</dbReference>
<accession>A0A432MIF7</accession>
<dbReference type="InterPro" id="IPR051257">
    <property type="entry name" value="Diverse_CBS-Domain"/>
</dbReference>
<dbReference type="InterPro" id="IPR046342">
    <property type="entry name" value="CBS_dom_sf"/>
</dbReference>
<evidence type="ECO:0000256" key="1">
    <source>
        <dbReference type="ARBA" id="ARBA00023122"/>
    </source>
</evidence>
<evidence type="ECO:0000259" key="4">
    <source>
        <dbReference type="PROSITE" id="PS51371"/>
    </source>
</evidence>
<dbReference type="CDD" id="cd04623">
    <property type="entry name" value="CBS_pair_bac_euk"/>
    <property type="match status" value="1"/>
</dbReference>
<evidence type="ECO:0000256" key="2">
    <source>
        <dbReference type="PROSITE-ProRule" id="PRU00703"/>
    </source>
</evidence>
<dbReference type="AlphaFoldDB" id="A0A432MIF7"/>
<organism evidence="5 6">
    <name type="scientific">Tautonia sociabilis</name>
    <dbReference type="NCBI Taxonomy" id="2080755"/>
    <lineage>
        <taxon>Bacteria</taxon>
        <taxon>Pseudomonadati</taxon>
        <taxon>Planctomycetota</taxon>
        <taxon>Planctomycetia</taxon>
        <taxon>Isosphaerales</taxon>
        <taxon>Isosphaeraceae</taxon>
        <taxon>Tautonia</taxon>
    </lineage>
</organism>
<dbReference type="SMART" id="SM00116">
    <property type="entry name" value="CBS"/>
    <property type="match status" value="2"/>
</dbReference>
<dbReference type="SUPFAM" id="SSF54631">
    <property type="entry name" value="CBS-domain pair"/>
    <property type="match status" value="1"/>
</dbReference>